<reference evidence="1 2" key="1">
    <citation type="submission" date="2017-12" db="EMBL/GenBank/DDBJ databases">
        <title>Comparative genomics of Botrytis spp.</title>
        <authorList>
            <person name="Valero-Jimenez C.A."/>
            <person name="Tapia P."/>
            <person name="Veloso J."/>
            <person name="Silva-Moreno E."/>
            <person name="Staats M."/>
            <person name="Valdes J.H."/>
            <person name="Van Kan J.A.L."/>
        </authorList>
    </citation>
    <scope>NUCLEOTIDE SEQUENCE [LARGE SCALE GENOMIC DNA]</scope>
    <source>
        <strain evidence="1 2">MUCL11595</strain>
    </source>
</reference>
<comment type="caution">
    <text evidence="1">The sequence shown here is derived from an EMBL/GenBank/DDBJ whole genome shotgun (WGS) entry which is preliminary data.</text>
</comment>
<gene>
    <name evidence="1" type="ORF">BCON_0185g00220</name>
</gene>
<evidence type="ECO:0000313" key="1">
    <source>
        <dbReference type="EMBL" id="TGO50370.1"/>
    </source>
</evidence>
<organism evidence="1 2">
    <name type="scientific">Botryotinia convoluta</name>
    <dbReference type="NCBI Taxonomy" id="54673"/>
    <lineage>
        <taxon>Eukaryota</taxon>
        <taxon>Fungi</taxon>
        <taxon>Dikarya</taxon>
        <taxon>Ascomycota</taxon>
        <taxon>Pezizomycotina</taxon>
        <taxon>Leotiomycetes</taxon>
        <taxon>Helotiales</taxon>
        <taxon>Sclerotiniaceae</taxon>
        <taxon>Botryotinia</taxon>
    </lineage>
</organism>
<dbReference type="Proteomes" id="UP000297527">
    <property type="component" value="Unassembled WGS sequence"/>
</dbReference>
<accession>A0A4Z1HUV3</accession>
<evidence type="ECO:0000313" key="2">
    <source>
        <dbReference type="Proteomes" id="UP000297527"/>
    </source>
</evidence>
<proteinExistence type="predicted"/>
<dbReference type="AlphaFoldDB" id="A0A4Z1HUV3"/>
<keyword evidence="2" id="KW-1185">Reference proteome</keyword>
<sequence>MPDHAHEEEEIFPGYQIYGYVCGHALSQSQRPFQTAGSIPRSIAAFSAGKPNASQPIGWTTL</sequence>
<dbReference type="EMBL" id="PQXN01000185">
    <property type="protein sequence ID" value="TGO50370.1"/>
    <property type="molecule type" value="Genomic_DNA"/>
</dbReference>
<protein>
    <submittedName>
        <fullName evidence="1">Uncharacterized protein</fullName>
    </submittedName>
</protein>
<name>A0A4Z1HUV3_9HELO</name>